<evidence type="ECO:0000313" key="2">
    <source>
        <dbReference type="Proteomes" id="UP000054477"/>
    </source>
</evidence>
<keyword evidence="2" id="KW-1185">Reference proteome</keyword>
<proteinExistence type="predicted"/>
<dbReference type="HOGENOM" id="CLU_2831553_0_0_1"/>
<accession>A0A0C9X562</accession>
<reference evidence="1 2" key="1">
    <citation type="submission" date="2014-04" db="EMBL/GenBank/DDBJ databases">
        <authorList>
            <consortium name="DOE Joint Genome Institute"/>
            <person name="Kuo A."/>
            <person name="Kohler A."/>
            <person name="Nagy L.G."/>
            <person name="Floudas D."/>
            <person name="Copeland A."/>
            <person name="Barry K.W."/>
            <person name="Cichocki N."/>
            <person name="Veneault-Fourrey C."/>
            <person name="LaButti K."/>
            <person name="Lindquist E.A."/>
            <person name="Lipzen A."/>
            <person name="Lundell T."/>
            <person name="Morin E."/>
            <person name="Murat C."/>
            <person name="Sun H."/>
            <person name="Tunlid A."/>
            <person name="Henrissat B."/>
            <person name="Grigoriev I.V."/>
            <person name="Hibbett D.S."/>
            <person name="Martin F."/>
            <person name="Nordberg H.P."/>
            <person name="Cantor M.N."/>
            <person name="Hua S.X."/>
        </authorList>
    </citation>
    <scope>NUCLEOTIDE SEQUENCE [LARGE SCALE GENOMIC DNA]</scope>
    <source>
        <strain evidence="1 2">LaAM-08-1</strain>
    </source>
</reference>
<reference evidence="2" key="2">
    <citation type="submission" date="2015-01" db="EMBL/GenBank/DDBJ databases">
        <title>Evolutionary Origins and Diversification of the Mycorrhizal Mutualists.</title>
        <authorList>
            <consortium name="DOE Joint Genome Institute"/>
            <consortium name="Mycorrhizal Genomics Consortium"/>
            <person name="Kohler A."/>
            <person name="Kuo A."/>
            <person name="Nagy L.G."/>
            <person name="Floudas D."/>
            <person name="Copeland A."/>
            <person name="Barry K.W."/>
            <person name="Cichocki N."/>
            <person name="Veneault-Fourrey C."/>
            <person name="LaButti K."/>
            <person name="Lindquist E.A."/>
            <person name="Lipzen A."/>
            <person name="Lundell T."/>
            <person name="Morin E."/>
            <person name="Murat C."/>
            <person name="Riley R."/>
            <person name="Ohm R."/>
            <person name="Sun H."/>
            <person name="Tunlid A."/>
            <person name="Henrissat B."/>
            <person name="Grigoriev I.V."/>
            <person name="Hibbett D.S."/>
            <person name="Martin F."/>
        </authorList>
    </citation>
    <scope>NUCLEOTIDE SEQUENCE [LARGE SCALE GENOMIC DNA]</scope>
    <source>
        <strain evidence="2">LaAM-08-1</strain>
    </source>
</reference>
<name>A0A0C9X562_9AGAR</name>
<dbReference type="Proteomes" id="UP000054477">
    <property type="component" value="Unassembled WGS sequence"/>
</dbReference>
<gene>
    <name evidence="1" type="ORF">K443DRAFT_682350</name>
</gene>
<dbReference type="EMBL" id="KN838723">
    <property type="protein sequence ID" value="KIJ96398.1"/>
    <property type="molecule type" value="Genomic_DNA"/>
</dbReference>
<sequence>MSFSFYFLGVSSIHYPLPEIPQIERINNRPATSRSEGNWKKSGEYVHRTEEMGHVERKEGVGCVRI</sequence>
<protein>
    <submittedName>
        <fullName evidence="1">Uncharacterized protein</fullName>
    </submittedName>
</protein>
<dbReference type="AlphaFoldDB" id="A0A0C9X562"/>
<organism evidence="1 2">
    <name type="scientific">Laccaria amethystina LaAM-08-1</name>
    <dbReference type="NCBI Taxonomy" id="1095629"/>
    <lineage>
        <taxon>Eukaryota</taxon>
        <taxon>Fungi</taxon>
        <taxon>Dikarya</taxon>
        <taxon>Basidiomycota</taxon>
        <taxon>Agaricomycotina</taxon>
        <taxon>Agaricomycetes</taxon>
        <taxon>Agaricomycetidae</taxon>
        <taxon>Agaricales</taxon>
        <taxon>Agaricineae</taxon>
        <taxon>Hydnangiaceae</taxon>
        <taxon>Laccaria</taxon>
    </lineage>
</organism>
<evidence type="ECO:0000313" key="1">
    <source>
        <dbReference type="EMBL" id="KIJ96398.1"/>
    </source>
</evidence>